<keyword evidence="3" id="KW-1185">Reference proteome</keyword>
<keyword evidence="1" id="KW-1133">Transmembrane helix</keyword>
<evidence type="ECO:0000313" key="2">
    <source>
        <dbReference type="EMBL" id="WQF83649.1"/>
    </source>
</evidence>
<name>A0AAX4ILA0_9PEZI</name>
<organism evidence="2 3">
    <name type="scientific">Colletotrichum destructivum</name>
    <dbReference type="NCBI Taxonomy" id="34406"/>
    <lineage>
        <taxon>Eukaryota</taxon>
        <taxon>Fungi</taxon>
        <taxon>Dikarya</taxon>
        <taxon>Ascomycota</taxon>
        <taxon>Pezizomycotina</taxon>
        <taxon>Sordariomycetes</taxon>
        <taxon>Hypocreomycetidae</taxon>
        <taxon>Glomerellales</taxon>
        <taxon>Glomerellaceae</taxon>
        <taxon>Colletotrichum</taxon>
        <taxon>Colletotrichum destructivum species complex</taxon>
    </lineage>
</organism>
<dbReference type="GeneID" id="87945166"/>
<sequence length="111" mass="12387">MQVTSFRGPKGAVRSRINGDGIVNRSNNTEVVFRASTRGSHNLQPKVFGPRTWHHNLKVFDFKPNGKQTVVFLQGDGQALCLPNIVWMLLGNGVFLGIYIYQVSTTRLAPF</sequence>
<evidence type="ECO:0000256" key="1">
    <source>
        <dbReference type="SAM" id="Phobius"/>
    </source>
</evidence>
<keyword evidence="1" id="KW-0472">Membrane</keyword>
<protein>
    <submittedName>
        <fullName evidence="2">Uncharacterized protein</fullName>
    </submittedName>
</protein>
<proteinExistence type="predicted"/>
<dbReference type="RefSeq" id="XP_062780873.1">
    <property type="nucleotide sequence ID" value="XM_062924822.1"/>
</dbReference>
<reference evidence="3" key="1">
    <citation type="journal article" date="2023" name="bioRxiv">
        <title>Complete genome of the Medicago anthracnose fungus, Colletotrichum destructivum, reveals a mini-chromosome-like region within a core chromosome.</title>
        <authorList>
            <person name="Lapalu N."/>
            <person name="Simon A."/>
            <person name="Lu A."/>
            <person name="Plaumann P.-L."/>
            <person name="Amselem J."/>
            <person name="Pigne S."/>
            <person name="Auger A."/>
            <person name="Koch C."/>
            <person name="Dallery J.-F."/>
            <person name="O'Connell R.J."/>
        </authorList>
    </citation>
    <scope>NUCLEOTIDE SEQUENCE [LARGE SCALE GENOMIC DNA]</scope>
    <source>
        <strain evidence="3">CBS 520.97</strain>
    </source>
</reference>
<dbReference type="EMBL" id="CP137309">
    <property type="protein sequence ID" value="WQF83649.1"/>
    <property type="molecule type" value="Genomic_DNA"/>
</dbReference>
<evidence type="ECO:0000313" key="3">
    <source>
        <dbReference type="Proteomes" id="UP001322277"/>
    </source>
</evidence>
<gene>
    <name evidence="2" type="ORF">CDEST_08663</name>
</gene>
<dbReference type="AlphaFoldDB" id="A0AAX4ILA0"/>
<accession>A0AAX4ILA0</accession>
<dbReference type="Proteomes" id="UP001322277">
    <property type="component" value="Chromosome 5"/>
</dbReference>
<keyword evidence="1" id="KW-0812">Transmembrane</keyword>
<dbReference type="KEGG" id="cdet:87945166"/>
<feature type="transmembrane region" description="Helical" evidence="1">
    <location>
        <begin position="80"/>
        <end position="101"/>
    </location>
</feature>